<dbReference type="GeneID" id="73351338"/>
<reference evidence="7" key="1">
    <citation type="journal article" date="2021" name="Mol. Plant Microbe Interact.">
        <title>Complete Genome Sequence of the Plant-Pathogenic Fungus Colletotrichum lupini.</title>
        <authorList>
            <person name="Baroncelli R."/>
            <person name="Pensec F."/>
            <person name="Da Lio D."/>
            <person name="Boufleur T."/>
            <person name="Vicente I."/>
            <person name="Sarrocco S."/>
            <person name="Picot A."/>
            <person name="Baraldi E."/>
            <person name="Sukno S."/>
            <person name="Thon M."/>
            <person name="Le Floch G."/>
        </authorList>
    </citation>
    <scope>NUCLEOTIDE SEQUENCE</scope>
    <source>
        <strain evidence="7">IMI 504893</strain>
    </source>
</reference>
<dbReference type="PANTHER" id="PTHR28264">
    <property type="entry name" value="CYTOCHROME C OXIDASE SUBUNIT 7A"/>
    <property type="match status" value="1"/>
</dbReference>
<organism evidence="7 8">
    <name type="scientific">Colletotrichum lupini</name>
    <dbReference type="NCBI Taxonomy" id="145971"/>
    <lineage>
        <taxon>Eukaryota</taxon>
        <taxon>Fungi</taxon>
        <taxon>Dikarya</taxon>
        <taxon>Ascomycota</taxon>
        <taxon>Pezizomycotina</taxon>
        <taxon>Sordariomycetes</taxon>
        <taxon>Hypocreomycetidae</taxon>
        <taxon>Glomerellales</taxon>
        <taxon>Glomerellaceae</taxon>
        <taxon>Colletotrichum</taxon>
        <taxon>Colletotrichum acutatum species complex</taxon>
    </lineage>
</organism>
<evidence type="ECO:0000256" key="3">
    <source>
        <dbReference type="ARBA" id="ARBA00022792"/>
    </source>
</evidence>
<keyword evidence="4" id="KW-1133">Transmembrane helix</keyword>
<dbReference type="RefSeq" id="XP_049137552.1">
    <property type="nucleotide sequence ID" value="XM_049296328.1"/>
</dbReference>
<evidence type="ECO:0000256" key="4">
    <source>
        <dbReference type="ARBA" id="ARBA00022989"/>
    </source>
</evidence>
<evidence type="ECO:0000256" key="1">
    <source>
        <dbReference type="ARBA" id="ARBA00004273"/>
    </source>
</evidence>
<keyword evidence="3" id="KW-0999">Mitochondrion inner membrane</keyword>
<evidence type="ECO:0000256" key="2">
    <source>
        <dbReference type="ARBA" id="ARBA00022692"/>
    </source>
</evidence>
<dbReference type="PANTHER" id="PTHR28264:SF1">
    <property type="entry name" value="CYTOCHROME C OXIDASE SUBUNIT 6C"/>
    <property type="match status" value="1"/>
</dbReference>
<evidence type="ECO:0000256" key="6">
    <source>
        <dbReference type="ARBA" id="ARBA00023136"/>
    </source>
</evidence>
<gene>
    <name evidence="7" type="ORF">CLUP02_17418</name>
</gene>
<keyword evidence="6" id="KW-0472">Membrane</keyword>
<dbReference type="GO" id="GO:0006123">
    <property type="term" value="P:mitochondrial electron transport, cytochrome c to oxygen"/>
    <property type="evidence" value="ECO:0007669"/>
    <property type="project" value="TreeGrafter"/>
</dbReference>
<evidence type="ECO:0000313" key="7">
    <source>
        <dbReference type="EMBL" id="UQC75909.1"/>
    </source>
</evidence>
<dbReference type="EMBL" id="CP019472">
    <property type="protein sequence ID" value="UQC75909.1"/>
    <property type="molecule type" value="Genomic_DNA"/>
</dbReference>
<keyword evidence="5" id="KW-0496">Mitochondrion</keyword>
<protein>
    <submittedName>
        <fullName evidence="7">Cytochrome c oxidase subunit COX9</fullName>
    </submittedName>
</protein>
<dbReference type="Proteomes" id="UP000830671">
    <property type="component" value="Chromosome 10"/>
</dbReference>
<sequence>MAGATAVKPITGMLRRNLVLDLGIALGKPFSLQRFATPVFNPCFPTQSENDSINVAFTGLGFAMANVYWYGFHMPRTNARDSYYAKLEQQKAEARKA</sequence>
<name>A0A9Q8WA80_9PEZI</name>
<accession>A0A9Q8WA80</accession>
<dbReference type="GO" id="GO:0004129">
    <property type="term" value="F:cytochrome-c oxidase activity"/>
    <property type="evidence" value="ECO:0007669"/>
    <property type="project" value="TreeGrafter"/>
</dbReference>
<evidence type="ECO:0000313" key="8">
    <source>
        <dbReference type="Proteomes" id="UP000830671"/>
    </source>
</evidence>
<dbReference type="AlphaFoldDB" id="A0A9Q8WA80"/>
<keyword evidence="8" id="KW-1185">Reference proteome</keyword>
<comment type="subcellular location">
    <subcellularLocation>
        <location evidence="1">Mitochondrion inner membrane</location>
    </subcellularLocation>
</comment>
<dbReference type="GO" id="GO:0005743">
    <property type="term" value="C:mitochondrial inner membrane"/>
    <property type="evidence" value="ECO:0007669"/>
    <property type="project" value="UniProtKB-SubCell"/>
</dbReference>
<dbReference type="KEGG" id="clup:CLUP02_17418"/>
<evidence type="ECO:0000256" key="5">
    <source>
        <dbReference type="ARBA" id="ARBA00023128"/>
    </source>
</evidence>
<dbReference type="CDD" id="cd22888">
    <property type="entry name" value="CcO_VIIa_fungal"/>
    <property type="match status" value="1"/>
</dbReference>
<keyword evidence="2" id="KW-0812">Transmembrane</keyword>
<proteinExistence type="predicted"/>